<gene>
    <name evidence="1" type="ORF">sm9_0262</name>
</gene>
<dbReference type="RefSeq" id="WP_058738416.1">
    <property type="nucleotide sequence ID" value="NZ_CP011266.1"/>
</dbReference>
<evidence type="ECO:0000313" key="1">
    <source>
        <dbReference type="EMBL" id="ALT68064.1"/>
    </source>
</evidence>
<dbReference type="KEGG" id="mmil:sm9_0262"/>
<sequence>MEFEAFRLRECISKDKSRIDKFRFDDFVVNLIGENALVIVRYYKYEAIVKDSDISQRQLHEMISADSIFGRQLKDEAFYNRYNLYDQKIDLEYAGDSYSFEIKGVGPQAIQLSRNFTYEDIVNADDSLSLRLNSIIQEKYLGFLKDKRLSNSLYETWQKEELEREKRMKQILEEERIRIKKQQELEEFLNS</sequence>
<dbReference type="GeneID" id="26735238"/>
<protein>
    <submittedName>
        <fullName evidence="1">Uncharacterized protein</fullName>
    </submittedName>
</protein>
<keyword evidence="2" id="KW-1185">Reference proteome</keyword>
<proteinExistence type="predicted"/>
<organism evidence="1 2">
    <name type="scientific">Methanobrevibacter millerae</name>
    <dbReference type="NCBI Taxonomy" id="230361"/>
    <lineage>
        <taxon>Archaea</taxon>
        <taxon>Methanobacteriati</taxon>
        <taxon>Methanobacteriota</taxon>
        <taxon>Methanomada group</taxon>
        <taxon>Methanobacteria</taxon>
        <taxon>Methanobacteriales</taxon>
        <taxon>Methanobacteriaceae</taxon>
        <taxon>Methanobrevibacter</taxon>
    </lineage>
</organism>
<dbReference type="AlphaFoldDB" id="A0A0U3E572"/>
<dbReference type="EMBL" id="CP011266">
    <property type="protein sequence ID" value="ALT68064.1"/>
    <property type="molecule type" value="Genomic_DNA"/>
</dbReference>
<dbReference type="Proteomes" id="UP000067738">
    <property type="component" value="Chromosome"/>
</dbReference>
<name>A0A0U3E572_9EURY</name>
<dbReference type="PATRIC" id="fig|230361.4.peg.275"/>
<accession>A0A0U3E572</accession>
<evidence type="ECO:0000313" key="2">
    <source>
        <dbReference type="Proteomes" id="UP000067738"/>
    </source>
</evidence>
<reference evidence="1 2" key="1">
    <citation type="submission" date="2015-04" db="EMBL/GenBank/DDBJ databases">
        <title>The complete genome sequence of the rumen methanogen Methanobrevibacter millerae SM9.</title>
        <authorList>
            <person name="Leahy S.C."/>
            <person name="Kelly W.J."/>
            <person name="Pacheco D.M."/>
            <person name="Li D."/>
            <person name="Altermann E."/>
            <person name="Attwood G.T."/>
        </authorList>
    </citation>
    <scope>NUCLEOTIDE SEQUENCE [LARGE SCALE GENOMIC DNA]</scope>
    <source>
        <strain evidence="1 2">SM9</strain>
    </source>
</reference>